<evidence type="ECO:0000313" key="2">
    <source>
        <dbReference type="Proteomes" id="UP000309128"/>
    </source>
</evidence>
<reference evidence="1 2" key="1">
    <citation type="submission" date="2019-05" db="EMBL/GenBank/DDBJ databases">
        <title>Draft genome sequence of Nonomuraea turkmeniaca DSM 43926.</title>
        <authorList>
            <person name="Saricaoglu S."/>
            <person name="Isik K."/>
        </authorList>
    </citation>
    <scope>NUCLEOTIDE SEQUENCE [LARGE SCALE GENOMIC DNA]</scope>
    <source>
        <strain evidence="1 2">DSM 43926</strain>
    </source>
</reference>
<evidence type="ECO:0000313" key="1">
    <source>
        <dbReference type="EMBL" id="TMR15688.1"/>
    </source>
</evidence>
<dbReference type="OrthoDB" id="9800801at2"/>
<name>A0A5S4FC33_9ACTN</name>
<accession>A0A5S4FC33</accession>
<dbReference type="AlphaFoldDB" id="A0A5S4FC33"/>
<dbReference type="RefSeq" id="WP_138668942.1">
    <property type="nucleotide sequence ID" value="NZ_VCKY01000098.1"/>
</dbReference>
<comment type="caution">
    <text evidence="1">The sequence shown here is derived from an EMBL/GenBank/DDBJ whole genome shotgun (WGS) entry which is preliminary data.</text>
</comment>
<keyword evidence="2" id="KW-1185">Reference proteome</keyword>
<organism evidence="1 2">
    <name type="scientific">Nonomuraea turkmeniaca</name>
    <dbReference type="NCBI Taxonomy" id="103838"/>
    <lineage>
        <taxon>Bacteria</taxon>
        <taxon>Bacillati</taxon>
        <taxon>Actinomycetota</taxon>
        <taxon>Actinomycetes</taxon>
        <taxon>Streptosporangiales</taxon>
        <taxon>Streptosporangiaceae</taxon>
        <taxon>Nonomuraea</taxon>
    </lineage>
</organism>
<keyword evidence="1" id="KW-0808">Transferase</keyword>
<dbReference type="GO" id="GO:0032259">
    <property type="term" value="P:methylation"/>
    <property type="evidence" value="ECO:0007669"/>
    <property type="project" value="UniProtKB-KW"/>
</dbReference>
<protein>
    <submittedName>
        <fullName evidence="1">Site-specific DNA-methyltransferase</fullName>
    </submittedName>
</protein>
<dbReference type="InterPro" id="IPR029063">
    <property type="entry name" value="SAM-dependent_MTases_sf"/>
</dbReference>
<dbReference type="Gene3D" id="3.40.50.150">
    <property type="entry name" value="Vaccinia Virus protein VP39"/>
    <property type="match status" value="1"/>
</dbReference>
<dbReference type="Proteomes" id="UP000309128">
    <property type="component" value="Unassembled WGS sequence"/>
</dbReference>
<keyword evidence="1" id="KW-0489">Methyltransferase</keyword>
<sequence>MPPTTIRPATALAARQLGRSFIGIEISEPFCDLARARIVAAAAESAAKELEE</sequence>
<proteinExistence type="predicted"/>
<dbReference type="EMBL" id="VCKY01000098">
    <property type="protein sequence ID" value="TMR15688.1"/>
    <property type="molecule type" value="Genomic_DNA"/>
</dbReference>
<dbReference type="SUPFAM" id="SSF53335">
    <property type="entry name" value="S-adenosyl-L-methionine-dependent methyltransferases"/>
    <property type="match status" value="1"/>
</dbReference>
<dbReference type="GO" id="GO:0008168">
    <property type="term" value="F:methyltransferase activity"/>
    <property type="evidence" value="ECO:0007669"/>
    <property type="project" value="UniProtKB-KW"/>
</dbReference>
<gene>
    <name evidence="1" type="ORF">ETD86_26880</name>
</gene>